<evidence type="ECO:0000256" key="4">
    <source>
        <dbReference type="ARBA" id="ARBA00022449"/>
    </source>
</evidence>
<keyword evidence="14" id="KW-1185">Reference proteome</keyword>
<keyword evidence="4" id="KW-0050">Antiport</keyword>
<keyword evidence="3" id="KW-0813">Transport</keyword>
<feature type="transmembrane region" description="Helical" evidence="11">
    <location>
        <begin position="98"/>
        <end position="118"/>
    </location>
</feature>
<evidence type="ECO:0000313" key="13">
    <source>
        <dbReference type="EMBL" id="MCC0179072.1"/>
    </source>
</evidence>
<evidence type="ECO:0000256" key="6">
    <source>
        <dbReference type="ARBA" id="ARBA00022989"/>
    </source>
</evidence>
<feature type="transmembrane region" description="Helical" evidence="11">
    <location>
        <begin position="37"/>
        <end position="58"/>
    </location>
</feature>
<name>A0A964BWK3_9CYAN</name>
<evidence type="ECO:0000256" key="7">
    <source>
        <dbReference type="ARBA" id="ARBA00023053"/>
    </source>
</evidence>
<keyword evidence="8" id="KW-0406">Ion transport</keyword>
<feature type="transmembrane region" description="Helical" evidence="11">
    <location>
        <begin position="64"/>
        <end position="82"/>
    </location>
</feature>
<accession>A0A964BWK3</accession>
<dbReference type="GO" id="GO:0016020">
    <property type="term" value="C:membrane"/>
    <property type="evidence" value="ECO:0007669"/>
    <property type="project" value="UniProtKB-SubCell"/>
</dbReference>
<keyword evidence="6 11" id="KW-1133">Transmembrane helix</keyword>
<evidence type="ECO:0000256" key="10">
    <source>
        <dbReference type="ARBA" id="ARBA00023201"/>
    </source>
</evidence>
<dbReference type="RefSeq" id="WP_229642171.1">
    <property type="nucleotide sequence ID" value="NZ_JADWDC010000066.1"/>
</dbReference>
<feature type="transmembrane region" description="Helical" evidence="11">
    <location>
        <begin position="290"/>
        <end position="309"/>
    </location>
</feature>
<comment type="subcellular location">
    <subcellularLocation>
        <location evidence="1">Membrane</location>
        <topology evidence="1">Multi-pass membrane protein</topology>
    </subcellularLocation>
</comment>
<feature type="transmembrane region" description="Helical" evidence="11">
    <location>
        <begin position="384"/>
        <end position="403"/>
    </location>
</feature>
<organism evidence="13 14">
    <name type="scientific">Waterburya agarophytonicola KI4</name>
    <dbReference type="NCBI Taxonomy" id="2874699"/>
    <lineage>
        <taxon>Bacteria</taxon>
        <taxon>Bacillati</taxon>
        <taxon>Cyanobacteriota</taxon>
        <taxon>Cyanophyceae</taxon>
        <taxon>Pleurocapsales</taxon>
        <taxon>Hyellaceae</taxon>
        <taxon>Waterburya</taxon>
        <taxon>Waterburya agarophytonicola</taxon>
    </lineage>
</organism>
<evidence type="ECO:0000256" key="2">
    <source>
        <dbReference type="ARBA" id="ARBA00005551"/>
    </source>
</evidence>
<feature type="transmembrane region" description="Helical" evidence="11">
    <location>
        <begin position="6"/>
        <end position="25"/>
    </location>
</feature>
<dbReference type="InterPro" id="IPR006153">
    <property type="entry name" value="Cation/H_exchanger_TM"/>
</dbReference>
<evidence type="ECO:0000256" key="8">
    <source>
        <dbReference type="ARBA" id="ARBA00023065"/>
    </source>
</evidence>
<sequence length="415" mass="44693">MIEGETLQLLLVLLVGVTIILALLIKAGLERISIPPLVGYLLLGTGIGLLDNQVHFLTPPVREVYAFLGELGIISLLFRVGLESNLAGLLRQLSRASFLLLGDVVFSGGLTFLSTYYWLGLDLIPSVFITIALIATSVGISVSVWQSAKALDSPNGELLLDIAEMDDIVAIALMSLLFAMIPVFQGDIVADFSLIFVHTIVPFLLKVAIFGIFCLILFRYLEQPITRFFERLEPSPDPILMVVKDPILMVVGMVFIIAALAGLIGFSAAVGAFFAGLVFGGDPDAVKFDASFATLYKFFVPFFFINLGLQLQLESLSSSWILGLVLLIVAFLGKVIGTGGLALITGGRSSALLLGVSMVPRAEITMVVMERGRELGDWAVSSPIFTTTILVSAITCIVSPLILRPLLQKTLLKNS</sequence>
<evidence type="ECO:0000259" key="12">
    <source>
        <dbReference type="Pfam" id="PF00999"/>
    </source>
</evidence>
<dbReference type="GO" id="GO:1902600">
    <property type="term" value="P:proton transmembrane transport"/>
    <property type="evidence" value="ECO:0007669"/>
    <property type="project" value="InterPro"/>
</dbReference>
<dbReference type="EMBL" id="JADWDC010000066">
    <property type="protein sequence ID" value="MCC0179072.1"/>
    <property type="molecule type" value="Genomic_DNA"/>
</dbReference>
<reference evidence="13" key="1">
    <citation type="journal article" date="2021" name="Antonie Van Leeuwenhoek">
        <title>Draft genome and description of Waterburya agarophytonicola gen. nov. sp. nov. (Pleurocapsales, Cyanobacteria): a seaweed symbiont.</title>
        <authorList>
            <person name="Bonthond G."/>
            <person name="Shalygin S."/>
            <person name="Bayer T."/>
            <person name="Weinberger F."/>
        </authorList>
    </citation>
    <scope>NUCLEOTIDE SEQUENCE</scope>
    <source>
        <strain evidence="13">KI4</strain>
    </source>
</reference>
<evidence type="ECO:0000256" key="5">
    <source>
        <dbReference type="ARBA" id="ARBA00022692"/>
    </source>
</evidence>
<dbReference type="PANTHER" id="PTHR43562">
    <property type="entry name" value="NAPA-TYPE SODIUM/HYDROGEN ANTIPORTER"/>
    <property type="match status" value="1"/>
</dbReference>
<proteinExistence type="inferred from homology"/>
<gene>
    <name evidence="13" type="ORF">I4641_19065</name>
</gene>
<evidence type="ECO:0000256" key="11">
    <source>
        <dbReference type="SAM" id="Phobius"/>
    </source>
</evidence>
<keyword evidence="5 11" id="KW-0812">Transmembrane</keyword>
<comment type="caution">
    <text evidence="13">The sequence shown here is derived from an EMBL/GenBank/DDBJ whole genome shotgun (WGS) entry which is preliminary data.</text>
</comment>
<feature type="transmembrane region" description="Helical" evidence="11">
    <location>
        <begin position="321"/>
        <end position="344"/>
    </location>
</feature>
<keyword evidence="9 11" id="KW-0472">Membrane</keyword>
<feature type="domain" description="Cation/H+ exchanger transmembrane" evidence="12">
    <location>
        <begin position="20"/>
        <end position="409"/>
    </location>
</feature>
<protein>
    <submittedName>
        <fullName evidence="13">Cation:proton antiporter</fullName>
    </submittedName>
</protein>
<feature type="transmembrane region" description="Helical" evidence="11">
    <location>
        <begin position="165"/>
        <end position="184"/>
    </location>
</feature>
<feature type="transmembrane region" description="Helical" evidence="11">
    <location>
        <begin position="247"/>
        <end position="278"/>
    </location>
</feature>
<dbReference type="AlphaFoldDB" id="A0A964BWK3"/>
<dbReference type="Gene3D" id="1.20.1530.20">
    <property type="match status" value="1"/>
</dbReference>
<dbReference type="GO" id="GO:0006814">
    <property type="term" value="P:sodium ion transport"/>
    <property type="evidence" value="ECO:0007669"/>
    <property type="project" value="UniProtKB-KW"/>
</dbReference>
<evidence type="ECO:0000256" key="3">
    <source>
        <dbReference type="ARBA" id="ARBA00022448"/>
    </source>
</evidence>
<dbReference type="GO" id="GO:0015297">
    <property type="term" value="F:antiporter activity"/>
    <property type="evidence" value="ECO:0007669"/>
    <property type="project" value="UniProtKB-KW"/>
</dbReference>
<dbReference type="InterPro" id="IPR038770">
    <property type="entry name" value="Na+/solute_symporter_sf"/>
</dbReference>
<evidence type="ECO:0000313" key="14">
    <source>
        <dbReference type="Proteomes" id="UP000729733"/>
    </source>
</evidence>
<keyword evidence="10" id="KW-0739">Sodium transport</keyword>
<dbReference type="Pfam" id="PF00999">
    <property type="entry name" value="Na_H_Exchanger"/>
    <property type="match status" value="1"/>
</dbReference>
<evidence type="ECO:0000256" key="1">
    <source>
        <dbReference type="ARBA" id="ARBA00004141"/>
    </source>
</evidence>
<dbReference type="PANTHER" id="PTHR43562:SF3">
    <property type="entry name" value="SODIUM ION_PROTON EXCHANGER (EUROFUNG)"/>
    <property type="match status" value="1"/>
</dbReference>
<feature type="transmembrane region" description="Helical" evidence="11">
    <location>
        <begin position="196"/>
        <end position="221"/>
    </location>
</feature>
<evidence type="ECO:0000256" key="9">
    <source>
        <dbReference type="ARBA" id="ARBA00023136"/>
    </source>
</evidence>
<comment type="similarity">
    <text evidence="2">Belongs to the monovalent cation:proton antiporter 2 (CPA2) transporter (TC 2.A.37) family.</text>
</comment>
<dbReference type="Proteomes" id="UP000729733">
    <property type="component" value="Unassembled WGS sequence"/>
</dbReference>
<keyword evidence="7" id="KW-0915">Sodium</keyword>
<feature type="transmembrane region" description="Helical" evidence="11">
    <location>
        <begin position="124"/>
        <end position="145"/>
    </location>
</feature>